<dbReference type="NCBIfam" id="NF009389">
    <property type="entry name" value="PRK12748.1"/>
    <property type="match status" value="1"/>
</dbReference>
<dbReference type="PROSITE" id="PS00061">
    <property type="entry name" value="ADH_SHORT"/>
    <property type="match status" value="1"/>
</dbReference>
<dbReference type="Pfam" id="PF13561">
    <property type="entry name" value="adh_short_C2"/>
    <property type="match status" value="1"/>
</dbReference>
<dbReference type="RefSeq" id="WP_229725832.1">
    <property type="nucleotide sequence ID" value="NZ_BMOF01000047.1"/>
</dbReference>
<dbReference type="PANTHER" id="PTHR48107">
    <property type="entry name" value="NADPH-DEPENDENT ALDEHYDE REDUCTASE-LIKE PROTEIN, CHLOROPLASTIC-RELATED"/>
    <property type="match status" value="1"/>
</dbReference>
<dbReference type="PRINTS" id="PR00081">
    <property type="entry name" value="GDHRDH"/>
</dbReference>
<dbReference type="AlphaFoldDB" id="A0A8J3BD90"/>
<dbReference type="PANTHER" id="PTHR48107:SF7">
    <property type="entry name" value="RE15974P"/>
    <property type="match status" value="1"/>
</dbReference>
<evidence type="ECO:0000256" key="1">
    <source>
        <dbReference type="ARBA" id="ARBA00006484"/>
    </source>
</evidence>
<accession>A0A8J3BD90</accession>
<organism evidence="3 4">
    <name type="scientific">Calditerricola satsumensis</name>
    <dbReference type="NCBI Taxonomy" id="373054"/>
    <lineage>
        <taxon>Bacteria</taxon>
        <taxon>Bacillati</taxon>
        <taxon>Bacillota</taxon>
        <taxon>Bacilli</taxon>
        <taxon>Bacillales</taxon>
        <taxon>Bacillaceae</taxon>
        <taxon>Calditerricola</taxon>
    </lineage>
</organism>
<dbReference type="InterPro" id="IPR036291">
    <property type="entry name" value="NAD(P)-bd_dom_sf"/>
</dbReference>
<sequence>MWVTRTMRNRGGLRGRIAVVTGVGRLQGIGAAVCRALAADGADIFFTYWTPYDRAMPWSAAPDEPAMLEEELARLGVRCARMELDLSRPEAPETLLDAVEQQLGPPSILVKNACDSDLDGWDRLDAAGLDVHYAVNVRATVLLSVAFARRFRGGSGGRIINLTSGQSRGPMPKEIAYATTKGAIDAFTVAFAAAVASRGITVNAVNPGPTDTGWMTEQVKAELLPRFPMGRVGQPEDAARLIRFLASDEVEWITGQILHSDGGFRYA</sequence>
<evidence type="ECO:0000313" key="3">
    <source>
        <dbReference type="EMBL" id="GGK05524.1"/>
    </source>
</evidence>
<dbReference type="Gene3D" id="3.40.50.720">
    <property type="entry name" value="NAD(P)-binding Rossmann-like Domain"/>
    <property type="match status" value="1"/>
</dbReference>
<evidence type="ECO:0000256" key="2">
    <source>
        <dbReference type="ARBA" id="ARBA00023002"/>
    </source>
</evidence>
<comment type="similarity">
    <text evidence="1">Belongs to the short-chain dehydrogenases/reductases (SDR) family.</text>
</comment>
<dbReference type="InterPro" id="IPR020904">
    <property type="entry name" value="Sc_DH/Rdtase_CS"/>
</dbReference>
<protein>
    <submittedName>
        <fullName evidence="3">3-ketoacyl-ACP reductase</fullName>
    </submittedName>
</protein>
<evidence type="ECO:0000313" key="4">
    <source>
        <dbReference type="Proteomes" id="UP000637720"/>
    </source>
</evidence>
<reference evidence="3" key="1">
    <citation type="journal article" date="2014" name="Int. J. Syst. Evol. Microbiol.">
        <title>Complete genome sequence of Corynebacterium casei LMG S-19264T (=DSM 44701T), isolated from a smear-ripened cheese.</title>
        <authorList>
            <consortium name="US DOE Joint Genome Institute (JGI-PGF)"/>
            <person name="Walter F."/>
            <person name="Albersmeier A."/>
            <person name="Kalinowski J."/>
            <person name="Ruckert C."/>
        </authorList>
    </citation>
    <scope>NUCLEOTIDE SEQUENCE</scope>
    <source>
        <strain evidence="3">JCM 14719</strain>
    </source>
</reference>
<dbReference type="Proteomes" id="UP000637720">
    <property type="component" value="Unassembled WGS sequence"/>
</dbReference>
<keyword evidence="4" id="KW-1185">Reference proteome</keyword>
<dbReference type="NCBIfam" id="NF009499">
    <property type="entry name" value="PRK12859.1"/>
    <property type="match status" value="1"/>
</dbReference>
<gene>
    <name evidence="3" type="primary">fabG</name>
    <name evidence="3" type="ORF">GCM10007043_19490</name>
</gene>
<dbReference type="InterPro" id="IPR002347">
    <property type="entry name" value="SDR_fam"/>
</dbReference>
<dbReference type="SUPFAM" id="SSF51735">
    <property type="entry name" value="NAD(P)-binding Rossmann-fold domains"/>
    <property type="match status" value="1"/>
</dbReference>
<dbReference type="EMBL" id="BMOF01000047">
    <property type="protein sequence ID" value="GGK05524.1"/>
    <property type="molecule type" value="Genomic_DNA"/>
</dbReference>
<comment type="caution">
    <text evidence="3">The sequence shown here is derived from an EMBL/GenBank/DDBJ whole genome shotgun (WGS) entry which is preliminary data.</text>
</comment>
<dbReference type="CDD" id="cd05233">
    <property type="entry name" value="SDR_c"/>
    <property type="match status" value="1"/>
</dbReference>
<reference evidence="3" key="2">
    <citation type="submission" date="2020-09" db="EMBL/GenBank/DDBJ databases">
        <authorList>
            <person name="Sun Q."/>
            <person name="Ohkuma M."/>
        </authorList>
    </citation>
    <scope>NUCLEOTIDE SEQUENCE</scope>
    <source>
        <strain evidence="3">JCM 14719</strain>
    </source>
</reference>
<proteinExistence type="inferred from homology"/>
<keyword evidence="2" id="KW-0560">Oxidoreductase</keyword>
<dbReference type="GO" id="GO:0016614">
    <property type="term" value="F:oxidoreductase activity, acting on CH-OH group of donors"/>
    <property type="evidence" value="ECO:0007669"/>
    <property type="project" value="UniProtKB-ARBA"/>
</dbReference>
<name>A0A8J3BD90_9BACI</name>